<feature type="domain" description="Aminoacyl-transfer RNA synthetases class-II family profile" evidence="10">
    <location>
        <begin position="202"/>
        <end position="480"/>
    </location>
</feature>
<evidence type="ECO:0000256" key="8">
    <source>
        <dbReference type="PIRSR" id="PIRSR001529-1"/>
    </source>
</evidence>
<dbReference type="Proteomes" id="UP000008672">
    <property type="component" value="Unassembled WGS sequence"/>
</dbReference>
<dbReference type="Pfam" id="PF00587">
    <property type="entry name" value="tRNA-synt_2b"/>
    <property type="match status" value="1"/>
</dbReference>
<dbReference type="Gene3D" id="3.30.930.10">
    <property type="entry name" value="Bira Bifunctional Protein, Domain 2"/>
    <property type="match status" value="1"/>
</dbReference>
<gene>
    <name evidence="11" type="primary">SARS2</name>
</gene>
<dbReference type="AlphaFoldDB" id="H3BGA5"/>
<feature type="binding site" evidence="9">
    <location>
        <begin position="424"/>
        <end position="427"/>
    </location>
    <ligand>
        <name>ATP</name>
        <dbReference type="ChEBI" id="CHEBI:30616"/>
    </ligand>
</feature>
<dbReference type="GeneTree" id="ENSGT00940000153792"/>
<evidence type="ECO:0000256" key="7">
    <source>
        <dbReference type="ARBA" id="ARBA00031113"/>
    </source>
</evidence>
<evidence type="ECO:0000256" key="4">
    <source>
        <dbReference type="ARBA" id="ARBA00022741"/>
    </source>
</evidence>
<evidence type="ECO:0000256" key="9">
    <source>
        <dbReference type="PIRSR" id="PIRSR001529-2"/>
    </source>
</evidence>
<dbReference type="Ensembl" id="ENSLACT00000021066.1">
    <property type="protein sequence ID" value="ENSLACP00000020926.1"/>
    <property type="gene ID" value="ENSLACG00000018385.1"/>
</dbReference>
<dbReference type="STRING" id="7897.ENSLACP00000020926"/>
<dbReference type="PIRSF" id="PIRSF001529">
    <property type="entry name" value="Ser-tRNA-synth_IIa"/>
    <property type="match status" value="1"/>
</dbReference>
<keyword evidence="12" id="KW-1185">Reference proteome</keyword>
<dbReference type="Gene3D" id="1.10.287.40">
    <property type="entry name" value="Serine-tRNA synthetase, tRNA binding domain"/>
    <property type="match status" value="1"/>
</dbReference>
<evidence type="ECO:0000256" key="3">
    <source>
        <dbReference type="ARBA" id="ARBA00022598"/>
    </source>
</evidence>
<dbReference type="GO" id="GO:0005524">
    <property type="term" value="F:ATP binding"/>
    <property type="evidence" value="ECO:0007669"/>
    <property type="project" value="UniProtKB-KW"/>
</dbReference>
<keyword evidence="3" id="KW-0436">Ligase</keyword>
<evidence type="ECO:0000313" key="11">
    <source>
        <dbReference type="Ensembl" id="ENSLACP00000020926.1"/>
    </source>
</evidence>
<dbReference type="EMBL" id="AFYH01010083">
    <property type="status" value="NOT_ANNOTATED_CDS"/>
    <property type="molecule type" value="Genomic_DNA"/>
</dbReference>
<dbReference type="InterPro" id="IPR045864">
    <property type="entry name" value="aa-tRNA-synth_II/BPL/LPL"/>
</dbReference>
<dbReference type="SUPFAM" id="SSF55681">
    <property type="entry name" value="Class II aaRS and biotin synthetases"/>
    <property type="match status" value="1"/>
</dbReference>
<protein>
    <recommendedName>
        <fullName evidence="2">serine--tRNA ligase</fullName>
        <ecNumber evidence="2">6.1.1.11</ecNumber>
    </recommendedName>
    <alternativeName>
        <fullName evidence="7">Seryl-tRNA synthetase</fullName>
    </alternativeName>
</protein>
<dbReference type="InterPro" id="IPR006195">
    <property type="entry name" value="aa-tRNA-synth_II"/>
</dbReference>
<evidence type="ECO:0000259" key="10">
    <source>
        <dbReference type="PROSITE" id="PS50862"/>
    </source>
</evidence>
<keyword evidence="5 9" id="KW-0067">ATP-binding</keyword>
<evidence type="ECO:0000256" key="6">
    <source>
        <dbReference type="ARBA" id="ARBA00023146"/>
    </source>
</evidence>
<feature type="site" description="Important for serine binding" evidence="8">
    <location>
        <position position="459"/>
    </location>
</feature>
<feature type="binding site" evidence="8">
    <location>
        <position position="335"/>
    </location>
    <ligand>
        <name>L-serine</name>
        <dbReference type="ChEBI" id="CHEBI:33384"/>
    </ligand>
</feature>
<dbReference type="EC" id="6.1.1.11" evidence="2"/>
<dbReference type="PROSITE" id="PS50862">
    <property type="entry name" value="AA_TRNA_LIGASE_II"/>
    <property type="match status" value="1"/>
</dbReference>
<dbReference type="GO" id="GO:0006434">
    <property type="term" value="P:seryl-tRNA aminoacylation"/>
    <property type="evidence" value="ECO:0007669"/>
    <property type="project" value="InterPro"/>
</dbReference>
<feature type="binding site" evidence="8">
    <location>
        <position position="457"/>
    </location>
    <ligand>
        <name>L-serine</name>
        <dbReference type="ChEBI" id="CHEBI:33384"/>
    </ligand>
</feature>
<dbReference type="PRINTS" id="PR00981">
    <property type="entry name" value="TRNASYNTHSER"/>
</dbReference>
<dbReference type="InParanoid" id="H3BGA5"/>
<dbReference type="InterPro" id="IPR002317">
    <property type="entry name" value="Ser-tRNA-ligase_type_1"/>
</dbReference>
<reference evidence="11" key="3">
    <citation type="submission" date="2025-09" db="UniProtKB">
        <authorList>
            <consortium name="Ensembl"/>
        </authorList>
    </citation>
    <scope>IDENTIFICATION</scope>
</reference>
<feature type="binding site" evidence="8">
    <location>
        <position position="302"/>
    </location>
    <ligand>
        <name>L-serine</name>
        <dbReference type="ChEBI" id="CHEBI:33384"/>
    </ligand>
</feature>
<feature type="binding site" evidence="9">
    <location>
        <begin position="335"/>
        <end position="337"/>
    </location>
    <ligand>
        <name>ATP</name>
        <dbReference type="ChEBI" id="CHEBI:30616"/>
    </ligand>
</feature>
<reference evidence="12" key="1">
    <citation type="submission" date="2011-08" db="EMBL/GenBank/DDBJ databases">
        <title>The draft genome of Latimeria chalumnae.</title>
        <authorList>
            <person name="Di Palma F."/>
            <person name="Alfoldi J."/>
            <person name="Johnson J."/>
            <person name="Berlin A."/>
            <person name="Gnerre S."/>
            <person name="Jaffe D."/>
            <person name="MacCallum I."/>
            <person name="Young S."/>
            <person name="Walker B.J."/>
            <person name="Lander E."/>
            <person name="Lindblad-Toh K."/>
        </authorList>
    </citation>
    <scope>NUCLEOTIDE SEQUENCE [LARGE SCALE GENOMIC DNA]</scope>
    <source>
        <strain evidence="12">Wild caught</strain>
    </source>
</reference>
<dbReference type="FunFam" id="3.30.930.10:FF:000047">
    <property type="entry name" value="serine--tRNA ligase, mitochondrial isoform X2"/>
    <property type="match status" value="1"/>
</dbReference>
<dbReference type="GO" id="GO:0004828">
    <property type="term" value="F:serine-tRNA ligase activity"/>
    <property type="evidence" value="ECO:0007669"/>
    <property type="project" value="UniProtKB-EC"/>
</dbReference>
<feature type="binding site" evidence="9">
    <location>
        <begin position="350"/>
        <end position="353"/>
    </location>
    <ligand>
        <name>ATP</name>
        <dbReference type="ChEBI" id="CHEBI:30616"/>
    </ligand>
</feature>
<keyword evidence="4" id="KW-0547">Nucleotide-binding</keyword>
<dbReference type="FunCoup" id="H3BGA5">
    <property type="interactions" value="1173"/>
</dbReference>
<proteinExistence type="inferred from homology"/>
<name>H3BGA5_LATCH</name>
<comment type="similarity">
    <text evidence="1">Belongs to the class-II aminoacyl-tRNA synthetase family. Type-1 seryl-tRNA synthetase subfamily.</text>
</comment>
<dbReference type="EMBL" id="AFYH01010082">
    <property type="status" value="NOT_ANNOTATED_CDS"/>
    <property type="molecule type" value="Genomic_DNA"/>
</dbReference>
<dbReference type="InterPro" id="IPR010978">
    <property type="entry name" value="tRNA-bd_arm"/>
</dbReference>
<feature type="binding site" evidence="8">
    <location>
        <position position="357"/>
    </location>
    <ligand>
        <name>L-serine</name>
        <dbReference type="ChEBI" id="CHEBI:33384"/>
    </ligand>
</feature>
<dbReference type="Bgee" id="ENSLACG00000018385">
    <property type="expression patterns" value="Expressed in pelvic fin and 6 other cell types or tissues"/>
</dbReference>
<dbReference type="SUPFAM" id="SSF46589">
    <property type="entry name" value="tRNA-binding arm"/>
    <property type="match status" value="1"/>
</dbReference>
<dbReference type="OMA" id="EQNCIDR"/>
<dbReference type="InterPro" id="IPR002314">
    <property type="entry name" value="aa-tRNA-synt_IIb"/>
</dbReference>
<sequence length="499" mass="56577">MAAPMLRAALRAAQPGGLRRCFAGGSRRQGLVQAGLAGRYCTKSSLYEHVREGYSARPQLDMDYVCSNTEEVMRNIESRKGELSLQDLQETVSRWLNLNNLPFSLGNSQERKCSVRKLIKTIKKKKKKKSFCLLPEFQKLRSRGKEIRLQLNSLYQEESEEDEQYYVRALNIPNRTHPDVPIGDESNAKVIEIVGRKPLEFDFEVKGHLDIGENLQIIRQRRLAHVSGHRSYYLRGPGAQLQHALVQFTMNKLVKKGFVPMVVPDMFKAAVFEGCGMRPNARLSQVYKLDPSRFEDLNLAGTAEVGIAVYIYIYIYKISTMPLSHPTVCCSTCYRAETDTGRETWGLYRVHHFTKVEMFGVTANETNKESEELLAEFVCIQKEIFSDLGLHFMVLDMPTQELGLPAYRKYDIEAWMPGRGKYGEISSVSNCTDYQSRRLSIMYCDAAGQMKYAHTINGTACAVPRTLIAILESNQLKRKPGCSVSSAHLNFHCEVCFGS</sequence>
<evidence type="ECO:0000256" key="2">
    <source>
        <dbReference type="ARBA" id="ARBA00012840"/>
    </source>
</evidence>
<dbReference type="HOGENOM" id="CLU_023797_4_1_1"/>
<dbReference type="EMBL" id="AFYH01010084">
    <property type="status" value="NOT_ANNOTATED_CDS"/>
    <property type="molecule type" value="Genomic_DNA"/>
</dbReference>
<organism evidence="11 12">
    <name type="scientific">Latimeria chalumnae</name>
    <name type="common">Coelacanth</name>
    <dbReference type="NCBI Taxonomy" id="7897"/>
    <lineage>
        <taxon>Eukaryota</taxon>
        <taxon>Metazoa</taxon>
        <taxon>Chordata</taxon>
        <taxon>Craniata</taxon>
        <taxon>Vertebrata</taxon>
        <taxon>Euteleostomi</taxon>
        <taxon>Coelacanthiformes</taxon>
        <taxon>Coelacanthidae</taxon>
        <taxon>Latimeria</taxon>
    </lineage>
</organism>
<dbReference type="eggNOG" id="KOG2509">
    <property type="taxonomic scope" value="Eukaryota"/>
</dbReference>
<accession>H3BGA5</accession>
<dbReference type="NCBIfam" id="TIGR00414">
    <property type="entry name" value="serS"/>
    <property type="match status" value="1"/>
</dbReference>
<evidence type="ECO:0000256" key="5">
    <source>
        <dbReference type="ARBA" id="ARBA00022840"/>
    </source>
</evidence>
<evidence type="ECO:0000256" key="1">
    <source>
        <dbReference type="ARBA" id="ARBA00010728"/>
    </source>
</evidence>
<dbReference type="InterPro" id="IPR042103">
    <property type="entry name" value="SerRS_1_N_sf"/>
</dbReference>
<dbReference type="PANTHER" id="PTHR11778">
    <property type="entry name" value="SERYL-TRNA SYNTHETASE"/>
    <property type="match status" value="1"/>
</dbReference>
<keyword evidence="6" id="KW-0030">Aminoacyl-tRNA synthetase</keyword>
<reference evidence="11" key="2">
    <citation type="submission" date="2025-08" db="UniProtKB">
        <authorList>
            <consortium name="Ensembl"/>
        </authorList>
    </citation>
    <scope>IDENTIFICATION</scope>
</reference>
<evidence type="ECO:0000313" key="12">
    <source>
        <dbReference type="Proteomes" id="UP000008672"/>
    </source>
</evidence>